<keyword evidence="20" id="KW-1185">Reference proteome</keyword>
<keyword evidence="12" id="KW-0496">Mitochondrion</keyword>
<dbReference type="GO" id="GO:0005743">
    <property type="term" value="C:mitochondrial inner membrane"/>
    <property type="evidence" value="ECO:0007669"/>
    <property type="project" value="UniProtKB-SubCell"/>
</dbReference>
<dbReference type="GO" id="GO:0042776">
    <property type="term" value="P:proton motive force-driven mitochondrial ATP synthesis"/>
    <property type="evidence" value="ECO:0007669"/>
    <property type="project" value="TreeGrafter"/>
</dbReference>
<evidence type="ECO:0000256" key="18">
    <source>
        <dbReference type="ARBA" id="ARBA00070733"/>
    </source>
</evidence>
<evidence type="ECO:0000256" key="17">
    <source>
        <dbReference type="ARBA" id="ARBA00064647"/>
    </source>
</evidence>
<evidence type="ECO:0000256" key="14">
    <source>
        <dbReference type="ARBA" id="ARBA00023310"/>
    </source>
</evidence>
<organism evidence="19 20">
    <name type="scientific">Panthera tigris altaica</name>
    <name type="common">Siberian tiger</name>
    <dbReference type="NCBI Taxonomy" id="74533"/>
    <lineage>
        <taxon>Eukaryota</taxon>
        <taxon>Metazoa</taxon>
        <taxon>Chordata</taxon>
        <taxon>Craniata</taxon>
        <taxon>Vertebrata</taxon>
        <taxon>Euteleostomi</taxon>
        <taxon>Mammalia</taxon>
        <taxon>Eutheria</taxon>
        <taxon>Laurasiatheria</taxon>
        <taxon>Carnivora</taxon>
        <taxon>Feliformia</taxon>
        <taxon>Felidae</taxon>
        <taxon>Pantherinae</taxon>
        <taxon>Panthera</taxon>
    </lineage>
</organism>
<evidence type="ECO:0000256" key="13">
    <source>
        <dbReference type="ARBA" id="ARBA00023136"/>
    </source>
</evidence>
<evidence type="ECO:0000256" key="15">
    <source>
        <dbReference type="ARBA" id="ARBA00032201"/>
    </source>
</evidence>
<evidence type="ECO:0000256" key="10">
    <source>
        <dbReference type="ARBA" id="ARBA00022990"/>
    </source>
</evidence>
<reference evidence="19" key="1">
    <citation type="submission" date="2025-08" db="UniProtKB">
        <authorList>
            <consortium name="Ensembl"/>
        </authorList>
    </citation>
    <scope>IDENTIFICATION</scope>
</reference>
<comment type="function">
    <text evidence="16">Subunit f, of the mitochondrial membrane ATP synthase complex (F(1)F(0) ATP synthase or Complex V) that produces ATP from ADP in the presence of a proton gradient across the membrane which is generated by electron transport complexes of the respiratory chain. ATP synthase complex consist of a soluble F(1) head domain - the catalytic core - and a membrane F(1) domain - the membrane proton channel. These two domains are linked by a central stalk rotating inside the F(1) region and a stationary peripheral stalk. During catalysis, ATP synthesis in the catalytic domain of F(1) is coupled via a rotary mechanism of the central stalk subunits to proton translocation. In vivo, can only synthesize ATP although its ATP hydrolase activity can be activated artificially in vitro. Part of the complex F(0) domain.</text>
</comment>
<evidence type="ECO:0000256" key="12">
    <source>
        <dbReference type="ARBA" id="ARBA00023128"/>
    </source>
</evidence>
<sequence length="85" mass="9926">MANSRMASSIPVKEKQLMDVNLGELPSWILMHCWSVSRDYYQCYKYVNVKKGAIAGISMVLAAYVLFNYCHCYKELQHEQLSKYH</sequence>
<evidence type="ECO:0000256" key="9">
    <source>
        <dbReference type="ARBA" id="ARBA00022989"/>
    </source>
</evidence>
<keyword evidence="7" id="KW-0375">Hydrogen ion transport</keyword>
<accession>A0A8C9MAM4</accession>
<keyword evidence="6" id="KW-0812">Transmembrane</keyword>
<dbReference type="Pfam" id="PF10206">
    <property type="entry name" value="WRW"/>
    <property type="match status" value="1"/>
</dbReference>
<keyword evidence="11" id="KW-0406">Ion transport</keyword>
<dbReference type="PANTHER" id="PTHR13080:SF16">
    <property type="entry name" value="ATP SYNTHASE SUBUNIT F, MITOCHONDRIAL"/>
    <property type="match status" value="1"/>
</dbReference>
<keyword evidence="3" id="KW-0813">Transport</keyword>
<keyword evidence="8" id="KW-0999">Mitochondrion inner membrane</keyword>
<evidence type="ECO:0000256" key="16">
    <source>
        <dbReference type="ARBA" id="ARBA00054012"/>
    </source>
</evidence>
<evidence type="ECO:0000256" key="5">
    <source>
        <dbReference type="ARBA" id="ARBA00022553"/>
    </source>
</evidence>
<keyword evidence="10" id="KW-0007">Acetylation</keyword>
<evidence type="ECO:0000256" key="4">
    <source>
        <dbReference type="ARBA" id="ARBA00022547"/>
    </source>
</evidence>
<comment type="similarity">
    <text evidence="2">Belongs to the ATPase F chain family.</text>
</comment>
<evidence type="ECO:0000256" key="2">
    <source>
        <dbReference type="ARBA" id="ARBA00005895"/>
    </source>
</evidence>
<keyword evidence="4" id="KW-0138">CF(0)</keyword>
<evidence type="ECO:0000313" key="20">
    <source>
        <dbReference type="Proteomes" id="UP000675900"/>
    </source>
</evidence>
<reference evidence="19" key="2">
    <citation type="submission" date="2025-09" db="UniProtKB">
        <authorList>
            <consortium name="Ensembl"/>
        </authorList>
    </citation>
    <scope>IDENTIFICATION</scope>
</reference>
<evidence type="ECO:0000313" key="19">
    <source>
        <dbReference type="Ensembl" id="ENSPTIP00000018395.1"/>
    </source>
</evidence>
<evidence type="ECO:0000256" key="1">
    <source>
        <dbReference type="ARBA" id="ARBA00004434"/>
    </source>
</evidence>
<comment type="subunit">
    <text evidence="17">Component of the ATP synthase complex composed at least of ATP5F1A/subunit alpha, ATP5F1B/subunit beta, ATP5MC1/subunit c (homooctomer), MT-ATP6/subunit a, MT-ATP8/subunit 8, ATP5ME/subunit e, ATP5MF/subunit f, ATP5MG/subunit g, ATP5MK/subunit k, ATP5MJ/subunit j, ATP5F1C/subunit gamma, ATP5F1D/subunit delta, ATP5F1E/subunit epsilon, ATP5PF/subunit F6, ATP5PB/subunit b, ATP5PD/subunit d, ATP5PO/subunit OSCP. ATP synthase complex consists of a soluble F(1) head domain (subunits alpha(3) and beta(3)) - the catalytic core - and a membrane F(0) domain - the membrane proton channel (subunits c, a, 8, e, f, g, k and j). These two domains are linked by a central stalk (subunits gamma, delta, and epsilon) rotating inside the F1 region and a stationary peripheral stalk (subunits F6, b, d, and OSCP).</text>
</comment>
<keyword evidence="13" id="KW-0472">Membrane</keyword>
<keyword evidence="9" id="KW-1133">Transmembrane helix</keyword>
<keyword evidence="14" id="KW-0066">ATP synthesis</keyword>
<dbReference type="Ensembl" id="ENSPTIT00000022663.1">
    <property type="protein sequence ID" value="ENSPTIP00000018395.1"/>
    <property type="gene ID" value="ENSPTIG00000016534.1"/>
</dbReference>
<dbReference type="InterPro" id="IPR019344">
    <property type="entry name" value="F1F0-ATPsyn_F_prd"/>
</dbReference>
<evidence type="ECO:0000256" key="8">
    <source>
        <dbReference type="ARBA" id="ARBA00022792"/>
    </source>
</evidence>
<evidence type="ECO:0000256" key="3">
    <source>
        <dbReference type="ARBA" id="ARBA00022448"/>
    </source>
</evidence>
<dbReference type="GeneTree" id="ENSGT00510000046986"/>
<proteinExistence type="inferred from homology"/>
<protein>
    <recommendedName>
        <fullName evidence="18">ATP synthase F(0) complex subunit f, mitochondrial</fullName>
    </recommendedName>
    <alternativeName>
        <fullName evidence="15">ATP synthase membrane subunit f</fullName>
    </alternativeName>
</protein>
<keyword evidence="5" id="KW-0597">Phosphoprotein</keyword>
<comment type="subcellular location">
    <subcellularLocation>
        <location evidence="1">Mitochondrion inner membrane</location>
        <topology evidence="1">Single-pass membrane protein</topology>
    </subcellularLocation>
</comment>
<evidence type="ECO:0000256" key="6">
    <source>
        <dbReference type="ARBA" id="ARBA00022692"/>
    </source>
</evidence>
<dbReference type="AlphaFoldDB" id="A0A8C9MAM4"/>
<evidence type="ECO:0000256" key="11">
    <source>
        <dbReference type="ARBA" id="ARBA00023065"/>
    </source>
</evidence>
<dbReference type="GO" id="GO:0046933">
    <property type="term" value="F:proton-transporting ATP synthase activity, rotational mechanism"/>
    <property type="evidence" value="ECO:0007669"/>
    <property type="project" value="TreeGrafter"/>
</dbReference>
<name>A0A8C9MAM4_PANTA</name>
<dbReference type="GO" id="GO:0045259">
    <property type="term" value="C:proton-transporting ATP synthase complex"/>
    <property type="evidence" value="ECO:0007669"/>
    <property type="project" value="UniProtKB-KW"/>
</dbReference>
<dbReference type="Proteomes" id="UP000675900">
    <property type="component" value="Unassembled WGS sequence"/>
</dbReference>
<evidence type="ECO:0000256" key="7">
    <source>
        <dbReference type="ARBA" id="ARBA00022781"/>
    </source>
</evidence>
<dbReference type="PANTHER" id="PTHR13080">
    <property type="entry name" value="ATP SYNTHASE F CHAIN, MITOCHONDRIAL-RELATED"/>
    <property type="match status" value="1"/>
</dbReference>